<comment type="catalytic activity">
    <reaction evidence="9">
        <text>nicotinate beta-D-ribonucleotide + CO2 + diphosphate = quinolinate + 5-phospho-alpha-D-ribose 1-diphosphate + 2 H(+)</text>
        <dbReference type="Rhea" id="RHEA:12733"/>
        <dbReference type="ChEBI" id="CHEBI:15378"/>
        <dbReference type="ChEBI" id="CHEBI:16526"/>
        <dbReference type="ChEBI" id="CHEBI:29959"/>
        <dbReference type="ChEBI" id="CHEBI:33019"/>
        <dbReference type="ChEBI" id="CHEBI:57502"/>
        <dbReference type="ChEBI" id="CHEBI:58017"/>
        <dbReference type="EC" id="2.4.2.19"/>
    </reaction>
</comment>
<comment type="pathway">
    <text evidence="2">Cofactor biosynthesis; NAD(+) biosynthesis; nicotinate D-ribonucleotide from quinolinate: step 1/1.</text>
</comment>
<name>A0ABY5KS15_9CELL</name>
<reference evidence="13 14" key="1">
    <citation type="submission" date="2022-07" db="EMBL/GenBank/DDBJ databases">
        <title>Novel species in genus cellulomonas.</title>
        <authorList>
            <person name="Ye L."/>
        </authorList>
    </citation>
    <scope>NUCLEOTIDE SEQUENCE [LARGE SCALE GENOMIC DNA]</scope>
    <source>
        <strain evidence="14">zg-B89</strain>
    </source>
</reference>
<proteinExistence type="inferred from homology"/>
<dbReference type="SUPFAM" id="SSF54675">
    <property type="entry name" value="Nicotinate/Quinolinate PRTase N-terminal domain-like"/>
    <property type="match status" value="1"/>
</dbReference>
<evidence type="ECO:0000256" key="5">
    <source>
        <dbReference type="ARBA" id="ARBA00022642"/>
    </source>
</evidence>
<evidence type="ECO:0000256" key="4">
    <source>
        <dbReference type="ARBA" id="ARBA00011944"/>
    </source>
</evidence>
<evidence type="ECO:0000256" key="7">
    <source>
        <dbReference type="ARBA" id="ARBA00022679"/>
    </source>
</evidence>
<comment type="similarity">
    <text evidence="3">Belongs to the NadC/ModD family.</text>
</comment>
<evidence type="ECO:0000259" key="12">
    <source>
        <dbReference type="Pfam" id="PF02749"/>
    </source>
</evidence>
<dbReference type="InterPro" id="IPR013785">
    <property type="entry name" value="Aldolase_TIM"/>
</dbReference>
<dbReference type="Pfam" id="PF01729">
    <property type="entry name" value="QRPTase_C"/>
    <property type="match status" value="1"/>
</dbReference>
<evidence type="ECO:0000256" key="6">
    <source>
        <dbReference type="ARBA" id="ARBA00022676"/>
    </source>
</evidence>
<evidence type="ECO:0000256" key="1">
    <source>
        <dbReference type="ARBA" id="ARBA00003237"/>
    </source>
</evidence>
<gene>
    <name evidence="13" type="primary">nadC</name>
    <name evidence="13" type="ORF">NP048_03470</name>
</gene>
<organism evidence="13 14">
    <name type="scientific">Cellulomonas xiejunii</name>
    <dbReference type="NCBI Taxonomy" id="2968083"/>
    <lineage>
        <taxon>Bacteria</taxon>
        <taxon>Bacillati</taxon>
        <taxon>Actinomycetota</taxon>
        <taxon>Actinomycetes</taxon>
        <taxon>Micrococcales</taxon>
        <taxon>Cellulomonadaceae</taxon>
        <taxon>Cellulomonas</taxon>
    </lineage>
</organism>
<dbReference type="InterPro" id="IPR027277">
    <property type="entry name" value="NadC/ModD"/>
</dbReference>
<dbReference type="InterPro" id="IPR036068">
    <property type="entry name" value="Nicotinate_pribotase-like_C"/>
</dbReference>
<dbReference type="InterPro" id="IPR022412">
    <property type="entry name" value="Quinolinate_PRibosylTrfase_N"/>
</dbReference>
<dbReference type="EMBL" id="CP101987">
    <property type="protein sequence ID" value="UUI72534.1"/>
    <property type="molecule type" value="Genomic_DNA"/>
</dbReference>
<dbReference type="PANTHER" id="PTHR32179">
    <property type="entry name" value="NICOTINATE-NUCLEOTIDE PYROPHOSPHORYLASE [CARBOXYLATING]"/>
    <property type="match status" value="1"/>
</dbReference>
<feature type="compositionally biased region" description="Basic and acidic residues" evidence="10">
    <location>
        <begin position="1"/>
        <end position="13"/>
    </location>
</feature>
<feature type="region of interest" description="Disordered" evidence="10">
    <location>
        <begin position="1"/>
        <end position="27"/>
    </location>
</feature>
<keyword evidence="5" id="KW-0662">Pyridine nucleotide biosynthesis</keyword>
<comment type="function">
    <text evidence="1">Involved in the catabolism of quinolinic acid (QA).</text>
</comment>
<dbReference type="NCBIfam" id="TIGR00078">
    <property type="entry name" value="nadC"/>
    <property type="match status" value="1"/>
</dbReference>
<feature type="domain" description="Quinolinate phosphoribosyl transferase C-terminal" evidence="11">
    <location>
        <begin position="144"/>
        <end position="314"/>
    </location>
</feature>
<keyword evidence="6 13" id="KW-0328">Glycosyltransferase</keyword>
<evidence type="ECO:0000313" key="14">
    <source>
        <dbReference type="Proteomes" id="UP001316384"/>
    </source>
</evidence>
<evidence type="ECO:0000313" key="13">
    <source>
        <dbReference type="EMBL" id="UUI72534.1"/>
    </source>
</evidence>
<evidence type="ECO:0000256" key="8">
    <source>
        <dbReference type="ARBA" id="ARBA00033102"/>
    </source>
</evidence>
<dbReference type="EC" id="2.4.2.19" evidence="4"/>
<dbReference type="Gene3D" id="3.20.20.70">
    <property type="entry name" value="Aldolase class I"/>
    <property type="match status" value="1"/>
</dbReference>
<keyword evidence="7 13" id="KW-0808">Transferase</keyword>
<dbReference type="CDD" id="cd01572">
    <property type="entry name" value="QPRTase"/>
    <property type="match status" value="1"/>
</dbReference>
<feature type="domain" description="Quinolinate phosphoribosyl transferase N-terminal" evidence="12">
    <location>
        <begin position="52"/>
        <end position="142"/>
    </location>
</feature>
<accession>A0ABY5KS15</accession>
<sequence length="349" mass="36384">MTDELQRADDVPTDRQPGAPVLPGDLGPEPLAIARLVAVALDEDLGPAPGRDVTTQATVDARARGRADVVAREAGAIAGLVVVPEVLDQVADRLDLPRATVTWHAHDGAVVEAGAVLATLDGPTHVLLVAERTLLNLVSRASGVATHTHRWTQALSGTGARVLDTRKTTPGLRALEKYAVRCGGGTNKRMGLFDVAMVKDNHVVAAGSVAGAVRAVRERFPDVAIQVEVDRPEQADEALDAGADFLLLDNMATATLTATVALVRAREGSAGHVELEATGNLTLDRAREVALTGVDYLSVGALTHSSPILDVALDLDPRSVMAPADVPADVSADERSAVPVPAREPAPRP</sequence>
<feature type="region of interest" description="Disordered" evidence="10">
    <location>
        <begin position="324"/>
        <end position="349"/>
    </location>
</feature>
<keyword evidence="14" id="KW-1185">Reference proteome</keyword>
<dbReference type="Proteomes" id="UP001316384">
    <property type="component" value="Chromosome"/>
</dbReference>
<evidence type="ECO:0000256" key="9">
    <source>
        <dbReference type="ARBA" id="ARBA00047445"/>
    </source>
</evidence>
<protein>
    <recommendedName>
        <fullName evidence="4">nicotinate-nucleotide diphosphorylase (carboxylating)</fullName>
        <ecNumber evidence="4">2.4.2.19</ecNumber>
    </recommendedName>
    <alternativeName>
        <fullName evidence="8">Quinolinate phosphoribosyltransferase [decarboxylating]</fullName>
    </alternativeName>
</protein>
<dbReference type="PANTHER" id="PTHR32179:SF3">
    <property type="entry name" value="NICOTINATE-NUCLEOTIDE PYROPHOSPHORYLASE [CARBOXYLATING]"/>
    <property type="match status" value="1"/>
</dbReference>
<dbReference type="GO" id="GO:0004514">
    <property type="term" value="F:nicotinate-nucleotide diphosphorylase (carboxylating) activity"/>
    <property type="evidence" value="ECO:0007669"/>
    <property type="project" value="UniProtKB-EC"/>
</dbReference>
<dbReference type="Pfam" id="PF02749">
    <property type="entry name" value="QRPTase_N"/>
    <property type="match status" value="1"/>
</dbReference>
<dbReference type="InterPro" id="IPR037128">
    <property type="entry name" value="Quinolinate_PRibosylTase_N_sf"/>
</dbReference>
<dbReference type="InterPro" id="IPR004393">
    <property type="entry name" value="NadC"/>
</dbReference>
<evidence type="ECO:0000256" key="10">
    <source>
        <dbReference type="SAM" id="MobiDB-lite"/>
    </source>
</evidence>
<evidence type="ECO:0000256" key="3">
    <source>
        <dbReference type="ARBA" id="ARBA00009400"/>
    </source>
</evidence>
<dbReference type="SUPFAM" id="SSF51690">
    <property type="entry name" value="Nicotinate/Quinolinate PRTase C-terminal domain-like"/>
    <property type="match status" value="1"/>
</dbReference>
<dbReference type="InterPro" id="IPR002638">
    <property type="entry name" value="Quinolinate_PRibosylTrfase_C"/>
</dbReference>
<dbReference type="Gene3D" id="3.90.1170.20">
    <property type="entry name" value="Quinolinate phosphoribosyl transferase, N-terminal domain"/>
    <property type="match status" value="1"/>
</dbReference>
<evidence type="ECO:0000256" key="2">
    <source>
        <dbReference type="ARBA" id="ARBA00004893"/>
    </source>
</evidence>
<evidence type="ECO:0000259" key="11">
    <source>
        <dbReference type="Pfam" id="PF01729"/>
    </source>
</evidence>